<organism evidence="18 19">
    <name type="scientific">Tigriopus californicus</name>
    <name type="common">Marine copepod</name>
    <dbReference type="NCBI Taxonomy" id="6832"/>
    <lineage>
        <taxon>Eukaryota</taxon>
        <taxon>Metazoa</taxon>
        <taxon>Ecdysozoa</taxon>
        <taxon>Arthropoda</taxon>
        <taxon>Crustacea</taxon>
        <taxon>Multicrustacea</taxon>
        <taxon>Hexanauplia</taxon>
        <taxon>Copepoda</taxon>
        <taxon>Harpacticoida</taxon>
        <taxon>Harpacticidae</taxon>
        <taxon>Tigriopus</taxon>
    </lineage>
</organism>
<evidence type="ECO:0000256" key="7">
    <source>
        <dbReference type="ARBA" id="ARBA00022801"/>
    </source>
</evidence>
<feature type="non-terminal residue" evidence="18">
    <location>
        <position position="1"/>
    </location>
</feature>
<dbReference type="PANTHER" id="PTHR11010">
    <property type="entry name" value="PROTEASE S28 PRO-X CARBOXYPEPTIDASE-RELATED"/>
    <property type="match status" value="1"/>
</dbReference>
<dbReference type="SUPFAM" id="SSF53474">
    <property type="entry name" value="alpha/beta-Hydrolases"/>
    <property type="match status" value="1"/>
</dbReference>
<keyword evidence="4" id="KW-0121">Carboxypeptidase</keyword>
<comment type="similarity">
    <text evidence="2">Belongs to the peptidase S28 family.</text>
</comment>
<dbReference type="AlphaFoldDB" id="A0A553P5X2"/>
<dbReference type="OMA" id="QTCNQMV"/>
<protein>
    <recommendedName>
        <fullName evidence="15">Lysosomal Pro-X carboxypeptidase</fullName>
        <ecNumber evidence="14">3.4.16.2</ecNumber>
    </recommendedName>
    <alternativeName>
        <fullName evidence="17">Proline carboxypeptidase</fullName>
    </alternativeName>
    <alternativeName>
        <fullName evidence="16">Prolylcarboxypeptidase</fullName>
    </alternativeName>
</protein>
<keyword evidence="8" id="KW-0865">Zymogen</keyword>
<keyword evidence="9" id="KW-1015">Disulfide bond</keyword>
<evidence type="ECO:0000256" key="10">
    <source>
        <dbReference type="ARBA" id="ARBA00023180"/>
    </source>
</evidence>
<evidence type="ECO:0000256" key="4">
    <source>
        <dbReference type="ARBA" id="ARBA00022645"/>
    </source>
</evidence>
<dbReference type="EC" id="3.4.16.2" evidence="14"/>
<name>A0A553P5X2_TIGCA</name>
<dbReference type="GO" id="GO:0008239">
    <property type="term" value="F:dipeptidyl-peptidase activity"/>
    <property type="evidence" value="ECO:0007669"/>
    <property type="project" value="TreeGrafter"/>
</dbReference>
<dbReference type="Gene3D" id="3.40.50.1820">
    <property type="entry name" value="alpha/beta hydrolase"/>
    <property type="match status" value="2"/>
</dbReference>
<comment type="subunit">
    <text evidence="3">Homodimer.</text>
</comment>
<dbReference type="EMBL" id="VCGU01000007">
    <property type="protein sequence ID" value="TRY73086.1"/>
    <property type="molecule type" value="Genomic_DNA"/>
</dbReference>
<accession>A0A553P5X2</accession>
<comment type="function">
    <text evidence="13">Cleaves C-terminal amino acids linked to proline in peptides such as angiotensin II, III and des-Arg9-bradykinin. This cleavage occurs at acidic pH, but enzymatic activity is retained with some substrates at neutral pH.</text>
</comment>
<dbReference type="GO" id="GO:0005764">
    <property type="term" value="C:lysosome"/>
    <property type="evidence" value="ECO:0007669"/>
    <property type="project" value="UniProtKB-SubCell"/>
</dbReference>
<evidence type="ECO:0000256" key="5">
    <source>
        <dbReference type="ARBA" id="ARBA00022670"/>
    </source>
</evidence>
<comment type="catalytic activity">
    <reaction evidence="12">
        <text>Cleavage of a -Pro-|-Xaa bond to release a C-terminal amino acid.</text>
        <dbReference type="EC" id="3.4.16.2"/>
    </reaction>
</comment>
<dbReference type="InterPro" id="IPR042269">
    <property type="entry name" value="Ser_carbopepase_S28_SKS"/>
</dbReference>
<evidence type="ECO:0000256" key="2">
    <source>
        <dbReference type="ARBA" id="ARBA00011079"/>
    </source>
</evidence>
<evidence type="ECO:0000256" key="1">
    <source>
        <dbReference type="ARBA" id="ARBA00004371"/>
    </source>
</evidence>
<dbReference type="GO" id="GO:0006508">
    <property type="term" value="P:proteolysis"/>
    <property type="evidence" value="ECO:0007669"/>
    <property type="project" value="UniProtKB-KW"/>
</dbReference>
<dbReference type="STRING" id="6832.A0A553P5X2"/>
<keyword evidence="6" id="KW-0732">Signal</keyword>
<keyword evidence="5" id="KW-0645">Protease</keyword>
<dbReference type="InterPro" id="IPR029058">
    <property type="entry name" value="AB_hydrolase_fold"/>
</dbReference>
<gene>
    <name evidence="18" type="ORF">TCAL_03349</name>
</gene>
<dbReference type="InterPro" id="IPR008758">
    <property type="entry name" value="Peptidase_S28"/>
</dbReference>
<evidence type="ECO:0000256" key="9">
    <source>
        <dbReference type="ARBA" id="ARBA00023157"/>
    </source>
</evidence>
<comment type="subcellular location">
    <subcellularLocation>
        <location evidence="1">Lysosome</location>
    </subcellularLocation>
</comment>
<evidence type="ECO:0000256" key="13">
    <source>
        <dbReference type="ARBA" id="ARBA00059701"/>
    </source>
</evidence>
<evidence type="ECO:0000256" key="16">
    <source>
        <dbReference type="ARBA" id="ARBA00076475"/>
    </source>
</evidence>
<dbReference type="Gene3D" id="1.20.120.980">
    <property type="entry name" value="Serine carboxypeptidase S28, SKS domain"/>
    <property type="match status" value="1"/>
</dbReference>
<evidence type="ECO:0000256" key="17">
    <source>
        <dbReference type="ARBA" id="ARBA00076608"/>
    </source>
</evidence>
<evidence type="ECO:0000256" key="8">
    <source>
        <dbReference type="ARBA" id="ARBA00023145"/>
    </source>
</evidence>
<evidence type="ECO:0000256" key="15">
    <source>
        <dbReference type="ARBA" id="ARBA00073691"/>
    </source>
</evidence>
<dbReference type="Proteomes" id="UP000318571">
    <property type="component" value="Chromosome 3"/>
</dbReference>
<sequence>ASGGVLRSISNSVIAVVMPDVAHHFHLREAHPNDLAASVLKARNIIKENIKKWIVQAEKDYVNDEQAWGTDEKSFIYHSPSEKTYSYETKYFDQRIDHFSLTTDGFFKQKYLINDTYWDRRSGPIFFYTGNEGDIEAFAQNSGFMWDIAPQFRALLIFAEHRYYGESLPFGKDSTKPDPSKNGYLTSEQALADFAYLIQSLKKENPSYAKSAVIAFGGSYGGMLAAWFRIKFPHICDGAIAASAPVAQFDAPCNAFGRIVTADYALQGKGCANTIRDSWDIITNMSATDDGLKWMSEQFRFCKPLTKNDVTAFKGYLNELWTNVAMMDYPYSTTFLMPLPGNPVKQICKSMMYADTFAENDTRKINLKQIFAGASVYFNHTGDAKCFDMGTADDIGSSMWDYQACTEMVMPFCFDGKADMFEKADWNYTAFAETCKNKWKVTPRPQMANLMYGEKKLHGASNIIFSNGLLDPWASGGILKSISRSVVSIIIPRGAHHLDLRASHPDDPQGVIKARNIEKKYINQWITQADRDKDEDNQAWGPDDKSIIVG</sequence>
<keyword evidence="11" id="KW-0458">Lysosome</keyword>
<evidence type="ECO:0000313" key="18">
    <source>
        <dbReference type="EMBL" id="TRY73086.1"/>
    </source>
</evidence>
<dbReference type="Pfam" id="PF05577">
    <property type="entry name" value="Peptidase_S28"/>
    <property type="match status" value="1"/>
</dbReference>
<reference evidence="18 19" key="1">
    <citation type="journal article" date="2018" name="Nat. Ecol. Evol.">
        <title>Genomic signatures of mitonuclear coevolution across populations of Tigriopus californicus.</title>
        <authorList>
            <person name="Barreto F.S."/>
            <person name="Watson E.T."/>
            <person name="Lima T.G."/>
            <person name="Willett C.S."/>
            <person name="Edmands S."/>
            <person name="Li W."/>
            <person name="Burton R.S."/>
        </authorList>
    </citation>
    <scope>NUCLEOTIDE SEQUENCE [LARGE SCALE GENOMIC DNA]</scope>
    <source>
        <strain evidence="18 19">San Diego</strain>
    </source>
</reference>
<keyword evidence="19" id="KW-1185">Reference proteome</keyword>
<evidence type="ECO:0000256" key="14">
    <source>
        <dbReference type="ARBA" id="ARBA00066456"/>
    </source>
</evidence>
<keyword evidence="10" id="KW-0325">Glycoprotein</keyword>
<dbReference type="GO" id="GO:0004185">
    <property type="term" value="F:serine-type carboxypeptidase activity"/>
    <property type="evidence" value="ECO:0007669"/>
    <property type="project" value="UniProtKB-EC"/>
</dbReference>
<evidence type="ECO:0000256" key="12">
    <source>
        <dbReference type="ARBA" id="ARBA00052013"/>
    </source>
</evidence>
<evidence type="ECO:0000313" key="19">
    <source>
        <dbReference type="Proteomes" id="UP000318571"/>
    </source>
</evidence>
<comment type="caution">
    <text evidence="18">The sequence shown here is derived from an EMBL/GenBank/DDBJ whole genome shotgun (WGS) entry which is preliminary data.</text>
</comment>
<evidence type="ECO:0000256" key="11">
    <source>
        <dbReference type="ARBA" id="ARBA00023228"/>
    </source>
</evidence>
<evidence type="ECO:0000256" key="6">
    <source>
        <dbReference type="ARBA" id="ARBA00022729"/>
    </source>
</evidence>
<proteinExistence type="inferred from homology"/>
<dbReference type="FunFam" id="1.20.120.980:FF:000002">
    <property type="entry name" value="lysosomal Pro-X carboxypeptidase"/>
    <property type="match status" value="1"/>
</dbReference>
<keyword evidence="7" id="KW-0378">Hydrolase</keyword>
<dbReference type="PANTHER" id="PTHR11010:SF38">
    <property type="entry name" value="LYSOSOMAL PRO-X CARBOXYPEPTIDASE"/>
    <property type="match status" value="1"/>
</dbReference>
<evidence type="ECO:0000256" key="3">
    <source>
        <dbReference type="ARBA" id="ARBA00011738"/>
    </source>
</evidence>